<dbReference type="OrthoDB" id="5275938at2759"/>
<dbReference type="AlphaFoldDB" id="A0A010QTT2"/>
<dbReference type="HOGENOM" id="CLU_2573725_0_0_1"/>
<evidence type="ECO:0000313" key="1">
    <source>
        <dbReference type="EMBL" id="EXF83602.1"/>
    </source>
</evidence>
<keyword evidence="2" id="KW-1185">Reference proteome</keyword>
<organism evidence="1 2">
    <name type="scientific">Colletotrichum fioriniae PJ7</name>
    <dbReference type="NCBI Taxonomy" id="1445577"/>
    <lineage>
        <taxon>Eukaryota</taxon>
        <taxon>Fungi</taxon>
        <taxon>Dikarya</taxon>
        <taxon>Ascomycota</taxon>
        <taxon>Pezizomycotina</taxon>
        <taxon>Sordariomycetes</taxon>
        <taxon>Hypocreomycetidae</taxon>
        <taxon>Glomerellales</taxon>
        <taxon>Glomerellaceae</taxon>
        <taxon>Colletotrichum</taxon>
        <taxon>Colletotrichum acutatum species complex</taxon>
    </lineage>
</organism>
<name>A0A010QTT2_9PEZI</name>
<gene>
    <name evidence="1" type="ORF">CFIO01_00744</name>
</gene>
<dbReference type="EMBL" id="JARH01000224">
    <property type="protein sequence ID" value="EXF83602.1"/>
    <property type="molecule type" value="Genomic_DNA"/>
</dbReference>
<accession>A0A010QTT2</accession>
<evidence type="ECO:0000313" key="2">
    <source>
        <dbReference type="Proteomes" id="UP000020467"/>
    </source>
</evidence>
<comment type="caution">
    <text evidence="1">The sequence shown here is derived from an EMBL/GenBank/DDBJ whole genome shotgun (WGS) entry which is preliminary data.</text>
</comment>
<proteinExistence type="predicted"/>
<sequence>MNDFTSDILRAITDMQATTPTFKTPTTIVKVLDAIKIDEDGDLEILVGAGETAQSFIVCAKTLARHSQVFKRMVFGGLRLG</sequence>
<dbReference type="KEGG" id="cfj:CFIO01_00744"/>
<dbReference type="Proteomes" id="UP000020467">
    <property type="component" value="Unassembled WGS sequence"/>
</dbReference>
<reference evidence="1 2" key="1">
    <citation type="submission" date="2014-02" db="EMBL/GenBank/DDBJ databases">
        <title>The genome sequence of Colletotrichum fioriniae PJ7.</title>
        <authorList>
            <person name="Baroncelli R."/>
            <person name="Thon M.R."/>
        </authorList>
    </citation>
    <scope>NUCLEOTIDE SEQUENCE [LARGE SCALE GENOMIC DNA]</scope>
    <source>
        <strain evidence="1 2">PJ7</strain>
    </source>
</reference>
<evidence type="ECO:0008006" key="3">
    <source>
        <dbReference type="Google" id="ProtNLM"/>
    </source>
</evidence>
<protein>
    <recommendedName>
        <fullName evidence="3">BTB domain-containing protein</fullName>
    </recommendedName>
</protein>